<dbReference type="CDD" id="cd00037">
    <property type="entry name" value="CLECT"/>
    <property type="match status" value="1"/>
</dbReference>
<feature type="domain" description="C-type lectin" evidence="1">
    <location>
        <begin position="1"/>
        <end position="98"/>
    </location>
</feature>
<proteinExistence type="predicted"/>
<dbReference type="SUPFAM" id="SSF56436">
    <property type="entry name" value="C-type lectin-like"/>
    <property type="match status" value="1"/>
</dbReference>
<gene>
    <name evidence="2" type="ORF">BpHYR1_022998</name>
</gene>
<dbReference type="InterPro" id="IPR001304">
    <property type="entry name" value="C-type_lectin-like"/>
</dbReference>
<dbReference type="EMBL" id="REGN01004938">
    <property type="protein sequence ID" value="RNA15492.1"/>
    <property type="molecule type" value="Genomic_DNA"/>
</dbReference>
<organism evidence="2 3">
    <name type="scientific">Brachionus plicatilis</name>
    <name type="common">Marine rotifer</name>
    <name type="synonym">Brachionus muelleri</name>
    <dbReference type="NCBI Taxonomy" id="10195"/>
    <lineage>
        <taxon>Eukaryota</taxon>
        <taxon>Metazoa</taxon>
        <taxon>Spiralia</taxon>
        <taxon>Gnathifera</taxon>
        <taxon>Rotifera</taxon>
        <taxon>Eurotatoria</taxon>
        <taxon>Monogononta</taxon>
        <taxon>Pseudotrocha</taxon>
        <taxon>Ploima</taxon>
        <taxon>Brachionidae</taxon>
        <taxon>Brachionus</taxon>
    </lineage>
</organism>
<dbReference type="InterPro" id="IPR016187">
    <property type="entry name" value="CTDL_fold"/>
</dbReference>
<evidence type="ECO:0000313" key="3">
    <source>
        <dbReference type="Proteomes" id="UP000276133"/>
    </source>
</evidence>
<dbReference type="InterPro" id="IPR016186">
    <property type="entry name" value="C-type_lectin-like/link_sf"/>
</dbReference>
<keyword evidence="3" id="KW-1185">Reference proteome</keyword>
<dbReference type="Pfam" id="PF00059">
    <property type="entry name" value="Lectin_C"/>
    <property type="match status" value="1"/>
</dbReference>
<accession>A0A3M7QVV6</accession>
<reference evidence="2 3" key="1">
    <citation type="journal article" date="2018" name="Sci. Rep.">
        <title>Genomic signatures of local adaptation to the degree of environmental predictability in rotifers.</title>
        <authorList>
            <person name="Franch-Gras L."/>
            <person name="Hahn C."/>
            <person name="Garcia-Roger E.M."/>
            <person name="Carmona M.J."/>
            <person name="Serra M."/>
            <person name="Gomez A."/>
        </authorList>
    </citation>
    <scope>NUCLEOTIDE SEQUENCE [LARGE SCALE GENOMIC DNA]</scope>
    <source>
        <strain evidence="2">HYR1</strain>
    </source>
</reference>
<comment type="caution">
    <text evidence="2">The sequence shown here is derived from an EMBL/GenBank/DDBJ whole genome shotgun (WGS) entry which is preliminary data.</text>
</comment>
<dbReference type="Proteomes" id="UP000276133">
    <property type="component" value="Unassembled WGS sequence"/>
</dbReference>
<name>A0A3M7QVV6_BRAPC</name>
<dbReference type="Gene3D" id="3.10.100.10">
    <property type="entry name" value="Mannose-Binding Protein A, subunit A"/>
    <property type="match status" value="1"/>
</dbReference>
<dbReference type="AlphaFoldDB" id="A0A3M7QVV6"/>
<sequence>MYSNSLVTMETSKKWKELIDQLNNLKLHDYSFRIGLAFNFTSNLWQWSKHLDQRANGNLKWCEDDKFYQNFDCASLAYGKNWCLRTIPCNQEEPFICEWRPNQFRTHNAKLVYLGNYFDELDKNNSNKKEKFYFKKSN</sequence>
<dbReference type="PROSITE" id="PS50041">
    <property type="entry name" value="C_TYPE_LECTIN_2"/>
    <property type="match status" value="1"/>
</dbReference>
<evidence type="ECO:0000259" key="1">
    <source>
        <dbReference type="PROSITE" id="PS50041"/>
    </source>
</evidence>
<dbReference type="OrthoDB" id="10541727at2759"/>
<protein>
    <recommendedName>
        <fullName evidence="1">C-type lectin domain-containing protein</fullName>
    </recommendedName>
</protein>
<evidence type="ECO:0000313" key="2">
    <source>
        <dbReference type="EMBL" id="RNA15492.1"/>
    </source>
</evidence>